<comment type="similarity">
    <text evidence="2">Belongs to the RUS1 family.</text>
</comment>
<dbReference type="PANTHER" id="PTHR12770">
    <property type="entry name" value="RUS1 FAMILY PROTEIN C16ORF58"/>
    <property type="match status" value="1"/>
</dbReference>
<sequence length="132" mass="14090">MSEEFIENYAGKPIRKVSACSLVTSASSSTVDGSRKGFSPALLYTSSLKALLINIFLPQGYPYSVSEDYLAYQMWDTLQAFASSLSSALATEAVLKGAGVGDQVKIRVCIASERRTHCVAASVVTSCCPVCF</sequence>
<evidence type="ECO:0000256" key="2">
    <source>
        <dbReference type="ARBA" id="ARBA00007558"/>
    </source>
</evidence>
<keyword evidence="4" id="KW-1133">Transmembrane helix</keyword>
<evidence type="ECO:0000313" key="7">
    <source>
        <dbReference type="EMBL" id="KHJ95807.1"/>
    </source>
</evidence>
<evidence type="ECO:0000259" key="6">
    <source>
        <dbReference type="Pfam" id="PF04884"/>
    </source>
</evidence>
<evidence type="ECO:0000256" key="1">
    <source>
        <dbReference type="ARBA" id="ARBA00004370"/>
    </source>
</evidence>
<dbReference type="OrthoDB" id="364779at2759"/>
<name>A0A0B1TJ14_OESDE</name>
<dbReference type="Proteomes" id="UP000053660">
    <property type="component" value="Unassembled WGS sequence"/>
</dbReference>
<dbReference type="EMBL" id="KN549841">
    <property type="protein sequence ID" value="KHJ95807.1"/>
    <property type="molecule type" value="Genomic_DNA"/>
</dbReference>
<dbReference type="InterPro" id="IPR006968">
    <property type="entry name" value="RUS_fam"/>
</dbReference>
<protein>
    <recommendedName>
        <fullName evidence="6">Protein root UVB sensitive/RUS domain-containing protein</fullName>
    </recommendedName>
</protein>
<keyword evidence="5" id="KW-0472">Membrane</keyword>
<evidence type="ECO:0000256" key="4">
    <source>
        <dbReference type="ARBA" id="ARBA00022989"/>
    </source>
</evidence>
<dbReference type="InterPro" id="IPR054549">
    <property type="entry name" value="UVB_sens_RUS_dom"/>
</dbReference>
<reference evidence="7 8" key="1">
    <citation type="submission" date="2014-03" db="EMBL/GenBank/DDBJ databases">
        <title>Draft genome of the hookworm Oesophagostomum dentatum.</title>
        <authorList>
            <person name="Mitreva M."/>
        </authorList>
    </citation>
    <scope>NUCLEOTIDE SEQUENCE [LARGE SCALE GENOMIC DNA]</scope>
    <source>
        <strain evidence="7 8">OD-Hann</strain>
    </source>
</reference>
<evidence type="ECO:0000313" key="8">
    <source>
        <dbReference type="Proteomes" id="UP000053660"/>
    </source>
</evidence>
<dbReference type="AlphaFoldDB" id="A0A0B1TJ14"/>
<keyword evidence="3" id="KW-0812">Transmembrane</keyword>
<proteinExistence type="inferred from homology"/>
<accession>A0A0B1TJ14</accession>
<dbReference type="Pfam" id="PF04884">
    <property type="entry name" value="UVB_sens_prot"/>
    <property type="match status" value="1"/>
</dbReference>
<dbReference type="PANTHER" id="PTHR12770:SF31">
    <property type="entry name" value="RUS FAMILY MEMBER 1"/>
    <property type="match status" value="1"/>
</dbReference>
<organism evidence="7 8">
    <name type="scientific">Oesophagostomum dentatum</name>
    <name type="common">Nodular worm</name>
    <dbReference type="NCBI Taxonomy" id="61180"/>
    <lineage>
        <taxon>Eukaryota</taxon>
        <taxon>Metazoa</taxon>
        <taxon>Ecdysozoa</taxon>
        <taxon>Nematoda</taxon>
        <taxon>Chromadorea</taxon>
        <taxon>Rhabditida</taxon>
        <taxon>Rhabditina</taxon>
        <taxon>Rhabditomorpha</taxon>
        <taxon>Strongyloidea</taxon>
        <taxon>Strongylidae</taxon>
        <taxon>Oesophagostomum</taxon>
    </lineage>
</organism>
<evidence type="ECO:0000256" key="5">
    <source>
        <dbReference type="ARBA" id="ARBA00023136"/>
    </source>
</evidence>
<feature type="domain" description="Protein root UVB sensitive/RUS" evidence="6">
    <location>
        <begin position="46"/>
        <end position="104"/>
    </location>
</feature>
<evidence type="ECO:0000256" key="3">
    <source>
        <dbReference type="ARBA" id="ARBA00022692"/>
    </source>
</evidence>
<gene>
    <name evidence="7" type="ORF">OESDEN_04241</name>
</gene>
<dbReference type="GO" id="GO:0016020">
    <property type="term" value="C:membrane"/>
    <property type="evidence" value="ECO:0007669"/>
    <property type="project" value="UniProtKB-SubCell"/>
</dbReference>
<comment type="subcellular location">
    <subcellularLocation>
        <location evidence="1">Membrane</location>
    </subcellularLocation>
</comment>
<keyword evidence="8" id="KW-1185">Reference proteome</keyword>